<evidence type="ECO:0000313" key="2">
    <source>
        <dbReference type="EMBL" id="MEZ8082559.1"/>
    </source>
</evidence>
<evidence type="ECO:0000313" key="3">
    <source>
        <dbReference type="Proteomes" id="UP001569154"/>
    </source>
</evidence>
<keyword evidence="3" id="KW-1185">Reference proteome</keyword>
<sequence length="331" mass="37092">MVMHIGNSPIPLNISPSETGLSSLSKSVGFKDFLEGSDNLLESVDQQFPREAEDEIPRQKMDSDVVLSSQTDDSSLIDLIERIKADSHFENVTELDNPLPEAITLVEQLSKNIEQERAEIINKHFSDNVSLHSSSVEVVSTYEQLRVVLGDVREKEENEIGAQRGNYFHMLRATGTLDNIQTVQQAQTSEVSTSPERRLSPNSMTLSPVGQSATQSFPMSFEMASQKGLSDRLSANFSHIDSEKSKEIKEKDVQKLYLSNRLPLTEEITKSFVKTVAYPDKVRVYYRDYTGSIDKQAIQNMIDVLHRNSGNPVSITYNGKTEVFYGSAAYQ</sequence>
<protein>
    <recommendedName>
        <fullName evidence="4">Toxin co-regulated pilus biosynthesis protein Q C-terminal domain-containing protein</fullName>
    </recommendedName>
</protein>
<dbReference type="EMBL" id="JBGONM010000038">
    <property type="protein sequence ID" value="MEZ8082559.1"/>
    <property type="molecule type" value="Genomic_DNA"/>
</dbReference>
<accession>A0ABV4L515</accession>
<feature type="region of interest" description="Disordered" evidence="1">
    <location>
        <begin position="187"/>
        <end position="211"/>
    </location>
</feature>
<gene>
    <name evidence="2" type="ORF">ACED35_15675</name>
</gene>
<dbReference type="Proteomes" id="UP001569154">
    <property type="component" value="Unassembled WGS sequence"/>
</dbReference>
<organism evidence="2 3">
    <name type="scientific">Enterovibrio norvegicus</name>
    <dbReference type="NCBI Taxonomy" id="188144"/>
    <lineage>
        <taxon>Bacteria</taxon>
        <taxon>Pseudomonadati</taxon>
        <taxon>Pseudomonadota</taxon>
        <taxon>Gammaproteobacteria</taxon>
        <taxon>Vibrionales</taxon>
        <taxon>Vibrionaceae</taxon>
        <taxon>Enterovibrio</taxon>
    </lineage>
</organism>
<evidence type="ECO:0000256" key="1">
    <source>
        <dbReference type="SAM" id="MobiDB-lite"/>
    </source>
</evidence>
<comment type="caution">
    <text evidence="2">The sequence shown here is derived from an EMBL/GenBank/DDBJ whole genome shotgun (WGS) entry which is preliminary data.</text>
</comment>
<proteinExistence type="predicted"/>
<dbReference type="RefSeq" id="WP_017013027.1">
    <property type="nucleotide sequence ID" value="NZ_AJYG02000064.1"/>
</dbReference>
<reference evidence="2 3" key="1">
    <citation type="submission" date="2024-06" db="EMBL/GenBank/DDBJ databases">
        <authorList>
            <person name="Steensen K."/>
            <person name="Seneca J."/>
            <person name="Bartlau N."/>
            <person name="Yu A.X."/>
            <person name="Polz M.F."/>
        </authorList>
    </citation>
    <scope>NUCLEOTIDE SEQUENCE [LARGE SCALE GENOMIC DNA]</scope>
    <source>
        <strain evidence="2 3">1F260</strain>
    </source>
</reference>
<name>A0ABV4L515_9GAMM</name>
<evidence type="ECO:0008006" key="4">
    <source>
        <dbReference type="Google" id="ProtNLM"/>
    </source>
</evidence>